<reference evidence="2 3" key="1">
    <citation type="submission" date="2019-08" db="EMBL/GenBank/DDBJ databases">
        <title>Whole genome of Aphis craccivora.</title>
        <authorList>
            <person name="Voronova N.V."/>
            <person name="Shulinski R.S."/>
            <person name="Bandarenka Y.V."/>
            <person name="Zhorov D.G."/>
            <person name="Warner D."/>
        </authorList>
    </citation>
    <scope>NUCLEOTIDE SEQUENCE [LARGE SCALE GENOMIC DNA]</scope>
    <source>
        <strain evidence="2">180601</strain>
        <tissue evidence="2">Whole Body</tissue>
    </source>
</reference>
<keyword evidence="1" id="KW-1133">Transmembrane helix</keyword>
<comment type="caution">
    <text evidence="2">The sequence shown here is derived from an EMBL/GenBank/DDBJ whole genome shotgun (WGS) entry which is preliminary data.</text>
</comment>
<dbReference type="Proteomes" id="UP000478052">
    <property type="component" value="Unassembled WGS sequence"/>
</dbReference>
<keyword evidence="1" id="KW-0812">Transmembrane</keyword>
<evidence type="ECO:0000313" key="2">
    <source>
        <dbReference type="EMBL" id="KAF0751942.1"/>
    </source>
</evidence>
<accession>A0A6G0YAC6</accession>
<sequence length="96" mass="11249">MSFSFNLILNLKCFADYYINNNSLFLPNIHIWAVASVLSTLTINAYELFLSRTMIYHSHSQMFNSIKVLTDFHIDIYIKLSSIYTIRLTLNDFSNK</sequence>
<keyword evidence="1" id="KW-0472">Membrane</keyword>
<evidence type="ECO:0000256" key="1">
    <source>
        <dbReference type="SAM" id="Phobius"/>
    </source>
</evidence>
<gene>
    <name evidence="2" type="ORF">FWK35_00019328</name>
</gene>
<organism evidence="2 3">
    <name type="scientific">Aphis craccivora</name>
    <name type="common">Cowpea aphid</name>
    <dbReference type="NCBI Taxonomy" id="307492"/>
    <lineage>
        <taxon>Eukaryota</taxon>
        <taxon>Metazoa</taxon>
        <taxon>Ecdysozoa</taxon>
        <taxon>Arthropoda</taxon>
        <taxon>Hexapoda</taxon>
        <taxon>Insecta</taxon>
        <taxon>Pterygota</taxon>
        <taxon>Neoptera</taxon>
        <taxon>Paraneoptera</taxon>
        <taxon>Hemiptera</taxon>
        <taxon>Sternorrhyncha</taxon>
        <taxon>Aphidomorpha</taxon>
        <taxon>Aphidoidea</taxon>
        <taxon>Aphididae</taxon>
        <taxon>Aphidini</taxon>
        <taxon>Aphis</taxon>
        <taxon>Aphis</taxon>
    </lineage>
</organism>
<evidence type="ECO:0000313" key="3">
    <source>
        <dbReference type="Proteomes" id="UP000478052"/>
    </source>
</evidence>
<dbReference type="EMBL" id="VUJU01005203">
    <property type="protein sequence ID" value="KAF0751942.1"/>
    <property type="molecule type" value="Genomic_DNA"/>
</dbReference>
<protein>
    <submittedName>
        <fullName evidence="2">Uncharacterized protein</fullName>
    </submittedName>
</protein>
<proteinExistence type="predicted"/>
<feature type="transmembrane region" description="Helical" evidence="1">
    <location>
        <begin position="29"/>
        <end position="50"/>
    </location>
</feature>
<keyword evidence="3" id="KW-1185">Reference proteome</keyword>
<dbReference type="AlphaFoldDB" id="A0A6G0YAC6"/>
<name>A0A6G0YAC6_APHCR</name>